<evidence type="ECO:0000313" key="4">
    <source>
        <dbReference type="Proteomes" id="UP000775872"/>
    </source>
</evidence>
<protein>
    <recommendedName>
        <fullName evidence="5">Trans-aconitate 3-methyltransferase</fullName>
    </recommendedName>
</protein>
<dbReference type="EMBL" id="CABFOC020000031">
    <property type="protein sequence ID" value="CAH0047544.1"/>
    <property type="molecule type" value="Genomic_DNA"/>
</dbReference>
<evidence type="ECO:0000313" key="3">
    <source>
        <dbReference type="EMBL" id="CAH0047544.1"/>
    </source>
</evidence>
<dbReference type="Pfam" id="PF08241">
    <property type="entry name" value="Methyltransf_11"/>
    <property type="match status" value="1"/>
</dbReference>
<dbReference type="InterPro" id="IPR029063">
    <property type="entry name" value="SAM-dependent_MTases_sf"/>
</dbReference>
<feature type="domain" description="Calcineurin-like phosphoesterase" evidence="1">
    <location>
        <begin position="304"/>
        <end position="369"/>
    </location>
</feature>
<accession>A0A9P0EF17</accession>
<dbReference type="Gene3D" id="3.40.50.150">
    <property type="entry name" value="Vaccinia Virus protein VP39"/>
    <property type="match status" value="1"/>
</dbReference>
<dbReference type="InterPro" id="IPR004843">
    <property type="entry name" value="Calcineurin-like_PHP"/>
</dbReference>
<dbReference type="OrthoDB" id="10027013at2759"/>
<reference evidence="3" key="1">
    <citation type="submission" date="2021-10" db="EMBL/GenBank/DDBJ databases">
        <authorList>
            <person name="Piombo E."/>
        </authorList>
    </citation>
    <scope>NUCLEOTIDE SEQUENCE</scope>
</reference>
<dbReference type="GO" id="GO:0008757">
    <property type="term" value="F:S-adenosylmethionine-dependent methyltransferase activity"/>
    <property type="evidence" value="ECO:0007669"/>
    <property type="project" value="InterPro"/>
</dbReference>
<sequence>MSDTTFTGYSEQQGKVYAQSRPDYHQSLYDAVMNQHTSTGGQLDTLVDLGCGPGQAARALAPQFKTAIGLDPSASMISVARSLGGETSTTKPIRFEVSAAEELGANLNPAIADESVDLITAATSAHWFDMDIFWPKAAQVLKPGGSVAIWVNGETRIHSSVPNAATIQTIVTRYRVEDLARFLQAGNDMSQNCYADLPLPWTISNPVAELEESSFFRRHWKSGDDFFKSHVSLNLDGFEDMLSTFSPITRWREAHPDDVGTENDLVKRLLKDIRQLQHEAGVEPGEELISLDTTGVLLVIKKKRFLIISDTHGEGLPTAFRPDFYADVLIHCGDLTGQSKLHEFESTLEMINNIKASLKLVVPGNHDFTLDRLA</sequence>
<dbReference type="InterPro" id="IPR051052">
    <property type="entry name" value="Diverse_substrate_MTase"/>
</dbReference>
<dbReference type="CDD" id="cd02440">
    <property type="entry name" value="AdoMet_MTases"/>
    <property type="match status" value="1"/>
</dbReference>
<keyword evidence="4" id="KW-1185">Reference proteome</keyword>
<gene>
    <name evidence="3" type="ORF">CSOL1703_00013555</name>
</gene>
<dbReference type="SUPFAM" id="SSF53335">
    <property type="entry name" value="S-adenosyl-L-methionine-dependent methyltransferases"/>
    <property type="match status" value="1"/>
</dbReference>
<organism evidence="3 4">
    <name type="scientific">Clonostachys solani</name>
    <dbReference type="NCBI Taxonomy" id="160281"/>
    <lineage>
        <taxon>Eukaryota</taxon>
        <taxon>Fungi</taxon>
        <taxon>Dikarya</taxon>
        <taxon>Ascomycota</taxon>
        <taxon>Pezizomycotina</taxon>
        <taxon>Sordariomycetes</taxon>
        <taxon>Hypocreomycetidae</taxon>
        <taxon>Hypocreales</taxon>
        <taxon>Bionectriaceae</taxon>
        <taxon>Clonostachys</taxon>
    </lineage>
</organism>
<dbReference type="AlphaFoldDB" id="A0A9P0EF17"/>
<comment type="caution">
    <text evidence="3">The sequence shown here is derived from an EMBL/GenBank/DDBJ whole genome shotgun (WGS) entry which is preliminary data.</text>
</comment>
<dbReference type="InterPro" id="IPR013216">
    <property type="entry name" value="Methyltransf_11"/>
</dbReference>
<feature type="domain" description="Methyltransferase type 11" evidence="2">
    <location>
        <begin position="47"/>
        <end position="149"/>
    </location>
</feature>
<dbReference type="Proteomes" id="UP000775872">
    <property type="component" value="Unassembled WGS sequence"/>
</dbReference>
<dbReference type="Gene3D" id="3.60.21.10">
    <property type="match status" value="1"/>
</dbReference>
<dbReference type="PANTHER" id="PTHR44942">
    <property type="entry name" value="METHYLTRANSF_11 DOMAIN-CONTAINING PROTEIN"/>
    <property type="match status" value="1"/>
</dbReference>
<name>A0A9P0EF17_9HYPO</name>
<dbReference type="Pfam" id="PF00149">
    <property type="entry name" value="Metallophos"/>
    <property type="match status" value="1"/>
</dbReference>
<dbReference type="GO" id="GO:0016787">
    <property type="term" value="F:hydrolase activity"/>
    <property type="evidence" value="ECO:0007669"/>
    <property type="project" value="InterPro"/>
</dbReference>
<proteinExistence type="predicted"/>
<dbReference type="InterPro" id="IPR029052">
    <property type="entry name" value="Metallo-depent_PP-like"/>
</dbReference>
<evidence type="ECO:0008006" key="5">
    <source>
        <dbReference type="Google" id="ProtNLM"/>
    </source>
</evidence>
<evidence type="ECO:0000259" key="2">
    <source>
        <dbReference type="Pfam" id="PF08241"/>
    </source>
</evidence>
<evidence type="ECO:0000259" key="1">
    <source>
        <dbReference type="Pfam" id="PF00149"/>
    </source>
</evidence>
<dbReference type="PANTHER" id="PTHR44942:SF10">
    <property type="entry name" value="METHYLTRANSFERASE TYPE 11 DOMAIN-CONTAINING PROTEIN"/>
    <property type="match status" value="1"/>
</dbReference>
<dbReference type="SUPFAM" id="SSF56300">
    <property type="entry name" value="Metallo-dependent phosphatases"/>
    <property type="match status" value="1"/>
</dbReference>